<sequence length="127" mass="13516">MFSVIMPPWSAVIALTPYAAFASPWQQNPPMVTAVPESVANAPFPTAETPPASGICALIVPPVIVRALPEPNVAPLPYTNTAEFRPLLLLSSSELVLLLLVIAGLTSVRPEPLFFTQTALWSVPEAV</sequence>
<evidence type="ECO:0000313" key="2">
    <source>
        <dbReference type="EMBL" id="RFU16850.1"/>
    </source>
</evidence>
<feature type="signal peptide" evidence="1">
    <location>
        <begin position="1"/>
        <end position="22"/>
    </location>
</feature>
<dbReference type="AlphaFoldDB" id="A0A372IPF8"/>
<dbReference type="Proteomes" id="UP000264702">
    <property type="component" value="Unassembled WGS sequence"/>
</dbReference>
<protein>
    <submittedName>
        <fullName evidence="2">Uncharacterized protein</fullName>
    </submittedName>
</protein>
<keyword evidence="3" id="KW-1185">Reference proteome</keyword>
<dbReference type="EMBL" id="QVQT01000003">
    <property type="protein sequence ID" value="RFU16850.1"/>
    <property type="molecule type" value="Genomic_DNA"/>
</dbReference>
<accession>A0A372IPF8</accession>
<gene>
    <name evidence="2" type="ORF">D0Y96_08875</name>
</gene>
<name>A0A372IPF8_9BACT</name>
<reference evidence="2 3" key="1">
    <citation type="submission" date="2018-08" db="EMBL/GenBank/DDBJ databases">
        <title>Acidipila sp. 4G-K13, an acidobacterium isolated from forest soil.</title>
        <authorList>
            <person name="Gao Z.-H."/>
            <person name="Qiu L.-H."/>
        </authorList>
    </citation>
    <scope>NUCLEOTIDE SEQUENCE [LARGE SCALE GENOMIC DNA]</scope>
    <source>
        <strain evidence="2 3">4G-K13</strain>
    </source>
</reference>
<comment type="caution">
    <text evidence="2">The sequence shown here is derived from an EMBL/GenBank/DDBJ whole genome shotgun (WGS) entry which is preliminary data.</text>
</comment>
<feature type="chain" id="PRO_5016697748" evidence="1">
    <location>
        <begin position="23"/>
        <end position="127"/>
    </location>
</feature>
<organism evidence="2 3">
    <name type="scientific">Paracidobacterium acidisoli</name>
    <dbReference type="NCBI Taxonomy" id="2303751"/>
    <lineage>
        <taxon>Bacteria</taxon>
        <taxon>Pseudomonadati</taxon>
        <taxon>Acidobacteriota</taxon>
        <taxon>Terriglobia</taxon>
        <taxon>Terriglobales</taxon>
        <taxon>Acidobacteriaceae</taxon>
        <taxon>Paracidobacterium</taxon>
    </lineage>
</organism>
<evidence type="ECO:0000313" key="3">
    <source>
        <dbReference type="Proteomes" id="UP000264702"/>
    </source>
</evidence>
<evidence type="ECO:0000256" key="1">
    <source>
        <dbReference type="SAM" id="SignalP"/>
    </source>
</evidence>
<proteinExistence type="predicted"/>
<keyword evidence="1" id="KW-0732">Signal</keyword>